<feature type="transmembrane region" description="Helical" evidence="6">
    <location>
        <begin position="96"/>
        <end position="118"/>
    </location>
</feature>
<evidence type="ECO:0000256" key="5">
    <source>
        <dbReference type="ARBA" id="ARBA00023136"/>
    </source>
</evidence>
<feature type="transmembrane region" description="Helical" evidence="6">
    <location>
        <begin position="21"/>
        <end position="46"/>
    </location>
</feature>
<keyword evidence="5 6" id="KW-0472">Membrane</keyword>
<feature type="transmembrane region" description="Helical" evidence="6">
    <location>
        <begin position="138"/>
        <end position="155"/>
    </location>
</feature>
<dbReference type="EMBL" id="BAAALT010000057">
    <property type="protein sequence ID" value="GAA1800706.1"/>
    <property type="molecule type" value="Genomic_DNA"/>
</dbReference>
<dbReference type="Proteomes" id="UP001500218">
    <property type="component" value="Unassembled WGS sequence"/>
</dbReference>
<evidence type="ECO:0000256" key="6">
    <source>
        <dbReference type="SAM" id="Phobius"/>
    </source>
</evidence>
<evidence type="ECO:0000256" key="2">
    <source>
        <dbReference type="ARBA" id="ARBA00022475"/>
    </source>
</evidence>
<sequence>MSSPGSIGSVSAALAKDRLGVPAVVFFILSAVAPLTVVAGVVTTLYAVTGLVAIGAAFLVVAVILAIFSAGYVAMARRITNAGAFYAFVSRGLGRPAGVGVALIAVVAYNLLQVGLYGMFGAQVAGYVESKGGPVVDWYWYALAAWAIVTILGLLRVDLNGVVLAVLLTAEVVVVLVLTVGGIGKPADGITFASLNPADLWGAPGIGALLVTALLGFVGFEASAVFSEESKNPRRTVPIATYTSLAVIAVVYAAASWAMSVHYGDAAVAATAGEMGPGMLFAMSSSTIAEVASVLFLTSLFAAMLSFHSAVGRYMFALGRERVLPRALGRTNLRTGAPRAASLTQSVIGLVVIALYAVFGWDPVVQLFFWGGTTGGLGVLIMIITTAVGIIAFFARDPQGENLWRRLIAPALALVFLVYMLYSGLTNFSQLLGVEPGSTPAWALPSVYAVAGVIGLLYGFWLKAARQDVYRGIGLGANAVTGRAIIDEGQQPFAPLGTR</sequence>
<feature type="transmembrane region" description="Helical" evidence="6">
    <location>
        <begin position="367"/>
        <end position="395"/>
    </location>
</feature>
<evidence type="ECO:0000313" key="8">
    <source>
        <dbReference type="Proteomes" id="UP001500218"/>
    </source>
</evidence>
<feature type="transmembrane region" description="Helical" evidence="6">
    <location>
        <begin position="279"/>
        <end position="305"/>
    </location>
</feature>
<keyword evidence="4 6" id="KW-1133">Transmembrane helix</keyword>
<evidence type="ECO:0000256" key="4">
    <source>
        <dbReference type="ARBA" id="ARBA00022989"/>
    </source>
</evidence>
<feature type="transmembrane region" description="Helical" evidence="6">
    <location>
        <begin position="203"/>
        <end position="227"/>
    </location>
</feature>
<name>A0ABP4Y2H9_9ACTN</name>
<dbReference type="InterPro" id="IPR050367">
    <property type="entry name" value="APC_superfamily"/>
</dbReference>
<organism evidence="7 8">
    <name type="scientific">Luedemannella flava</name>
    <dbReference type="NCBI Taxonomy" id="349316"/>
    <lineage>
        <taxon>Bacteria</taxon>
        <taxon>Bacillati</taxon>
        <taxon>Actinomycetota</taxon>
        <taxon>Actinomycetes</taxon>
        <taxon>Micromonosporales</taxon>
        <taxon>Micromonosporaceae</taxon>
        <taxon>Luedemannella</taxon>
    </lineage>
</organism>
<dbReference type="PANTHER" id="PTHR42770:SF16">
    <property type="entry name" value="AMINO ACID PERMEASE"/>
    <property type="match status" value="1"/>
</dbReference>
<comment type="caution">
    <text evidence="7">The sequence shown here is derived from an EMBL/GenBank/DDBJ whole genome shotgun (WGS) entry which is preliminary data.</text>
</comment>
<dbReference type="InterPro" id="IPR002293">
    <property type="entry name" value="AA/rel_permease1"/>
</dbReference>
<evidence type="ECO:0000256" key="1">
    <source>
        <dbReference type="ARBA" id="ARBA00004651"/>
    </source>
</evidence>
<feature type="transmembrane region" description="Helical" evidence="6">
    <location>
        <begin position="407"/>
        <end position="422"/>
    </location>
</feature>
<dbReference type="RefSeq" id="WP_344129238.1">
    <property type="nucleotide sequence ID" value="NZ_BAAALT010000057.1"/>
</dbReference>
<proteinExistence type="predicted"/>
<dbReference type="Pfam" id="PF13520">
    <property type="entry name" value="AA_permease_2"/>
    <property type="match status" value="1"/>
</dbReference>
<feature type="transmembrane region" description="Helical" evidence="6">
    <location>
        <begin position="239"/>
        <end position="259"/>
    </location>
</feature>
<gene>
    <name evidence="7" type="ORF">GCM10009682_22890</name>
</gene>
<keyword evidence="8" id="KW-1185">Reference proteome</keyword>
<evidence type="ECO:0000313" key="7">
    <source>
        <dbReference type="EMBL" id="GAA1800706.1"/>
    </source>
</evidence>
<protein>
    <submittedName>
        <fullName evidence="7">APC family permease</fullName>
    </submittedName>
</protein>
<evidence type="ECO:0000256" key="3">
    <source>
        <dbReference type="ARBA" id="ARBA00022692"/>
    </source>
</evidence>
<feature type="transmembrane region" description="Helical" evidence="6">
    <location>
        <begin position="442"/>
        <end position="461"/>
    </location>
</feature>
<accession>A0ABP4Y2H9</accession>
<keyword evidence="3 6" id="KW-0812">Transmembrane</keyword>
<feature type="transmembrane region" description="Helical" evidence="6">
    <location>
        <begin position="340"/>
        <end position="361"/>
    </location>
</feature>
<comment type="subcellular location">
    <subcellularLocation>
        <location evidence="1">Cell membrane</location>
        <topology evidence="1">Multi-pass membrane protein</topology>
    </subcellularLocation>
</comment>
<dbReference type="Gene3D" id="1.20.1740.10">
    <property type="entry name" value="Amino acid/polyamine transporter I"/>
    <property type="match status" value="1"/>
</dbReference>
<keyword evidence="2" id="KW-1003">Cell membrane</keyword>
<dbReference type="PANTHER" id="PTHR42770">
    <property type="entry name" value="AMINO ACID TRANSPORTER-RELATED"/>
    <property type="match status" value="1"/>
</dbReference>
<feature type="transmembrane region" description="Helical" evidence="6">
    <location>
        <begin position="162"/>
        <end position="183"/>
    </location>
</feature>
<feature type="transmembrane region" description="Helical" evidence="6">
    <location>
        <begin position="52"/>
        <end position="75"/>
    </location>
</feature>
<reference evidence="8" key="1">
    <citation type="journal article" date="2019" name="Int. J. Syst. Evol. Microbiol.">
        <title>The Global Catalogue of Microorganisms (GCM) 10K type strain sequencing project: providing services to taxonomists for standard genome sequencing and annotation.</title>
        <authorList>
            <consortium name="The Broad Institute Genomics Platform"/>
            <consortium name="The Broad Institute Genome Sequencing Center for Infectious Disease"/>
            <person name="Wu L."/>
            <person name="Ma J."/>
        </authorList>
    </citation>
    <scope>NUCLEOTIDE SEQUENCE [LARGE SCALE GENOMIC DNA]</scope>
    <source>
        <strain evidence="8">JCM 13250</strain>
    </source>
</reference>
<dbReference type="PIRSF" id="PIRSF006060">
    <property type="entry name" value="AA_transporter"/>
    <property type="match status" value="1"/>
</dbReference>